<dbReference type="PROSITE" id="PS50887">
    <property type="entry name" value="GGDEF"/>
    <property type="match status" value="1"/>
</dbReference>
<dbReference type="Proteomes" id="UP001143400">
    <property type="component" value="Unassembled WGS sequence"/>
</dbReference>
<keyword evidence="5" id="KW-1185">Reference proteome</keyword>
<dbReference type="Gene3D" id="3.30.450.20">
    <property type="entry name" value="PAS domain"/>
    <property type="match status" value="1"/>
</dbReference>
<sequence length="572" mass="61011">MTTHIGAGGATSFGRLAVDDILVAVGEAVYVWDVQSDRLQWIGDPHGLLELPAATLLDSETAFSSLFDPEALTTRREAVFGSATTDSGQGVPFEVDYPLLRGGRAQRLWIQDRGRWRAGADGRPAEVVGVIRRLGAHHERAEQAASLARFDPLTGLLARPRLMEIAASALAAGARMQTSTSFVLVSVVNLGGVNDAYGFDVGDRVLVAVARRLRGAMRGGDSLGRFSTSTFGLVLQECDAADLQVVGRRLIAAVHDEPIDSSAGAIAVRVAIGGVVAPRHARDGAEFIARARTALARASGSATGFQIYAPDPEREARRRADLRLADELVAAMSSRRVALAYQPVFRAGARDPVWSEALLRITTETGEVVSGGAYVQAAEELKIVHMLDHRVLDLAVRRLAEKPQIHLAVNISASTTNDESWLAALTSWFTLRPDLASRLMVEITETAAIADLAVTGRFVAQLRAFGVRVAIDDFGTGHTSFKALRELGVDLVKIDGSFVRDLGTSADSAAFVRALLALARELGLETVAEQVETEEVAELLTAWGATYLQGDLLARPALEPPADGSDDGSPSK</sequence>
<protein>
    <submittedName>
        <fullName evidence="4">Diguanylate cyclase (GGDEF)-like protein</fullName>
    </submittedName>
    <submittedName>
        <fullName evidence="3">GGDEF-domain containing protein</fullName>
    </submittedName>
</protein>
<dbReference type="SMART" id="SM00267">
    <property type="entry name" value="GGDEF"/>
    <property type="match status" value="1"/>
</dbReference>
<evidence type="ECO:0000313" key="6">
    <source>
        <dbReference type="Proteomes" id="UP001143400"/>
    </source>
</evidence>
<evidence type="ECO:0000259" key="2">
    <source>
        <dbReference type="PROSITE" id="PS50887"/>
    </source>
</evidence>
<comment type="caution">
    <text evidence="3">The sequence shown here is derived from an EMBL/GenBank/DDBJ whole genome shotgun (WGS) entry which is preliminary data.</text>
</comment>
<dbReference type="EMBL" id="BSFF01000003">
    <property type="protein sequence ID" value="GLK57011.1"/>
    <property type="molecule type" value="Genomic_DNA"/>
</dbReference>
<dbReference type="GO" id="GO:0071111">
    <property type="term" value="F:cyclic-guanylate-specific phosphodiesterase activity"/>
    <property type="evidence" value="ECO:0007669"/>
    <property type="project" value="InterPro"/>
</dbReference>
<organism evidence="3 6">
    <name type="scientific">Methylopila capsulata</name>
    <dbReference type="NCBI Taxonomy" id="61654"/>
    <lineage>
        <taxon>Bacteria</taxon>
        <taxon>Pseudomonadati</taxon>
        <taxon>Pseudomonadota</taxon>
        <taxon>Alphaproteobacteria</taxon>
        <taxon>Hyphomicrobiales</taxon>
        <taxon>Methylopilaceae</taxon>
        <taxon>Methylopila</taxon>
    </lineage>
</organism>
<dbReference type="Pfam" id="PF00563">
    <property type="entry name" value="EAL"/>
    <property type="match status" value="1"/>
</dbReference>
<dbReference type="InterPro" id="IPR001633">
    <property type="entry name" value="EAL_dom"/>
</dbReference>
<dbReference type="PANTHER" id="PTHR33121">
    <property type="entry name" value="CYCLIC DI-GMP PHOSPHODIESTERASE PDEF"/>
    <property type="match status" value="1"/>
</dbReference>
<dbReference type="SUPFAM" id="SSF141868">
    <property type="entry name" value="EAL domain-like"/>
    <property type="match status" value="1"/>
</dbReference>
<feature type="domain" description="GGDEF" evidence="2">
    <location>
        <begin position="178"/>
        <end position="312"/>
    </location>
</feature>
<dbReference type="RefSeq" id="WP_204951254.1">
    <property type="nucleotide sequence ID" value="NZ_BSFF01000003.1"/>
</dbReference>
<dbReference type="Gene3D" id="3.20.20.450">
    <property type="entry name" value="EAL domain"/>
    <property type="match status" value="1"/>
</dbReference>
<gene>
    <name evidence="3" type="ORF">GCM10008170_30300</name>
    <name evidence="4" type="ORF">JOD31_003043</name>
</gene>
<dbReference type="InterPro" id="IPR029787">
    <property type="entry name" value="Nucleotide_cyclase"/>
</dbReference>
<accession>A0A9W6MTE1</accession>
<dbReference type="InterPro" id="IPR000160">
    <property type="entry name" value="GGDEF_dom"/>
</dbReference>
<dbReference type="PROSITE" id="PS50883">
    <property type="entry name" value="EAL"/>
    <property type="match status" value="1"/>
</dbReference>
<evidence type="ECO:0000259" key="1">
    <source>
        <dbReference type="PROSITE" id="PS50883"/>
    </source>
</evidence>
<reference evidence="3" key="1">
    <citation type="journal article" date="2014" name="Int. J. Syst. Evol. Microbiol.">
        <title>Complete genome sequence of Corynebacterium casei LMG S-19264T (=DSM 44701T), isolated from a smear-ripened cheese.</title>
        <authorList>
            <consortium name="US DOE Joint Genome Institute (JGI-PGF)"/>
            <person name="Walter F."/>
            <person name="Albersmeier A."/>
            <person name="Kalinowski J."/>
            <person name="Ruckert C."/>
        </authorList>
    </citation>
    <scope>NUCLEOTIDE SEQUENCE</scope>
    <source>
        <strain evidence="3">VKM B-1606</strain>
    </source>
</reference>
<dbReference type="CDD" id="cd01948">
    <property type="entry name" value="EAL"/>
    <property type="match status" value="1"/>
</dbReference>
<dbReference type="InterPro" id="IPR035919">
    <property type="entry name" value="EAL_sf"/>
</dbReference>
<dbReference type="Proteomes" id="UP000758856">
    <property type="component" value="Unassembled WGS sequence"/>
</dbReference>
<dbReference type="AlphaFoldDB" id="A0A9W6MTE1"/>
<dbReference type="EMBL" id="JAFBCY010000003">
    <property type="protein sequence ID" value="MBM7852801.1"/>
    <property type="molecule type" value="Genomic_DNA"/>
</dbReference>
<dbReference type="CDD" id="cd01949">
    <property type="entry name" value="GGDEF"/>
    <property type="match status" value="1"/>
</dbReference>
<proteinExistence type="predicted"/>
<dbReference type="Pfam" id="PF00990">
    <property type="entry name" value="GGDEF"/>
    <property type="match status" value="1"/>
</dbReference>
<dbReference type="SMART" id="SM00052">
    <property type="entry name" value="EAL"/>
    <property type="match status" value="1"/>
</dbReference>
<name>A0A9W6MTE1_9HYPH</name>
<dbReference type="InterPro" id="IPR050706">
    <property type="entry name" value="Cyclic-di-GMP_PDE-like"/>
</dbReference>
<dbReference type="SUPFAM" id="SSF55073">
    <property type="entry name" value="Nucleotide cyclase"/>
    <property type="match status" value="1"/>
</dbReference>
<evidence type="ECO:0000313" key="5">
    <source>
        <dbReference type="Proteomes" id="UP000758856"/>
    </source>
</evidence>
<evidence type="ECO:0000313" key="4">
    <source>
        <dbReference type="EMBL" id="MBM7852801.1"/>
    </source>
</evidence>
<evidence type="ECO:0000313" key="3">
    <source>
        <dbReference type="EMBL" id="GLK57011.1"/>
    </source>
</evidence>
<dbReference type="Gene3D" id="3.30.70.270">
    <property type="match status" value="1"/>
</dbReference>
<dbReference type="InterPro" id="IPR043128">
    <property type="entry name" value="Rev_trsase/Diguanyl_cyclase"/>
</dbReference>
<reference evidence="3" key="3">
    <citation type="submission" date="2023-01" db="EMBL/GenBank/DDBJ databases">
        <authorList>
            <person name="Sun Q."/>
            <person name="Evtushenko L."/>
        </authorList>
    </citation>
    <scope>NUCLEOTIDE SEQUENCE</scope>
    <source>
        <strain evidence="3">VKM B-1606</strain>
    </source>
</reference>
<reference evidence="4 5" key="2">
    <citation type="submission" date="2021-01" db="EMBL/GenBank/DDBJ databases">
        <title>Genomic Encyclopedia of Type Strains, Phase IV (KMG-IV): sequencing the most valuable type-strain genomes for metagenomic binning, comparative biology and taxonomic classification.</title>
        <authorList>
            <person name="Goeker M."/>
        </authorList>
    </citation>
    <scope>NUCLEOTIDE SEQUENCE [LARGE SCALE GENOMIC DNA]</scope>
    <source>
        <strain evidence="4 5">DSM 6130</strain>
    </source>
</reference>
<dbReference type="PANTHER" id="PTHR33121:SF79">
    <property type="entry name" value="CYCLIC DI-GMP PHOSPHODIESTERASE PDED-RELATED"/>
    <property type="match status" value="1"/>
</dbReference>
<dbReference type="NCBIfam" id="TIGR00254">
    <property type="entry name" value="GGDEF"/>
    <property type="match status" value="1"/>
</dbReference>
<feature type="domain" description="EAL" evidence="1">
    <location>
        <begin position="321"/>
        <end position="570"/>
    </location>
</feature>